<evidence type="ECO:0000256" key="3">
    <source>
        <dbReference type="SAM" id="MobiDB-lite"/>
    </source>
</evidence>
<keyword evidence="2" id="KW-0560">Oxidoreductase</keyword>
<reference evidence="7" key="1">
    <citation type="submission" date="2019-04" db="EMBL/GenBank/DDBJ databases">
        <title>Friends and foes A comparative genomics studyof 23 Aspergillus species from section Flavi.</title>
        <authorList>
            <consortium name="DOE Joint Genome Institute"/>
            <person name="Kjaerbolling I."/>
            <person name="Vesth T."/>
            <person name="Frisvad J.C."/>
            <person name="Nybo J.L."/>
            <person name="Theobald S."/>
            <person name="Kildgaard S."/>
            <person name="Isbrandt T."/>
            <person name="Kuo A."/>
            <person name="Sato A."/>
            <person name="Lyhne E.K."/>
            <person name="Kogle M.E."/>
            <person name="Wiebenga A."/>
            <person name="Kun R.S."/>
            <person name="Lubbers R.J."/>
            <person name="Makela M.R."/>
            <person name="Barry K."/>
            <person name="Chovatia M."/>
            <person name="Clum A."/>
            <person name="Daum C."/>
            <person name="Haridas S."/>
            <person name="He G."/>
            <person name="LaButti K."/>
            <person name="Lipzen A."/>
            <person name="Mondo S."/>
            <person name="Riley R."/>
            <person name="Salamov A."/>
            <person name="Simmons B.A."/>
            <person name="Magnuson J.K."/>
            <person name="Henrissat B."/>
            <person name="Mortensen U.H."/>
            <person name="Larsen T.O."/>
            <person name="Devries R.P."/>
            <person name="Grigoriev I.V."/>
            <person name="Machida M."/>
            <person name="Baker S.E."/>
            <person name="Andersen M.R."/>
        </authorList>
    </citation>
    <scope>NUCLEOTIDE SEQUENCE [LARGE SCALE GENOMIC DNA]</scope>
    <source>
        <strain evidence="7">CBS 553.77</strain>
    </source>
</reference>
<feature type="signal peptide" evidence="4">
    <location>
        <begin position="1"/>
        <end position="19"/>
    </location>
</feature>
<accession>A0A5N6YU64</accession>
<gene>
    <name evidence="6" type="ORF">BDV28DRAFT_153109</name>
</gene>
<feature type="chain" id="PRO_5024858648" description="FAD-binding PCMH-type domain-containing protein" evidence="4">
    <location>
        <begin position="20"/>
        <end position="550"/>
    </location>
</feature>
<dbReference type="InterPro" id="IPR012951">
    <property type="entry name" value="BBE"/>
</dbReference>
<feature type="region of interest" description="Disordered" evidence="3">
    <location>
        <begin position="41"/>
        <end position="110"/>
    </location>
</feature>
<protein>
    <recommendedName>
        <fullName evidence="5">FAD-binding PCMH-type domain-containing protein</fullName>
    </recommendedName>
</protein>
<keyword evidence="7" id="KW-1185">Reference proteome</keyword>
<feature type="domain" description="FAD-binding PCMH-type" evidence="5">
    <location>
        <begin position="96"/>
        <end position="283"/>
    </location>
</feature>
<keyword evidence="4" id="KW-0732">Signal</keyword>
<evidence type="ECO:0000256" key="2">
    <source>
        <dbReference type="ARBA" id="ARBA00023002"/>
    </source>
</evidence>
<dbReference type="InterPro" id="IPR016169">
    <property type="entry name" value="FAD-bd_PCMH_sub2"/>
</dbReference>
<dbReference type="InterPro" id="IPR050432">
    <property type="entry name" value="FAD-linked_Oxidoreductases_BP"/>
</dbReference>
<dbReference type="OrthoDB" id="9983560at2759"/>
<evidence type="ECO:0000313" key="6">
    <source>
        <dbReference type="EMBL" id="KAE8348186.1"/>
    </source>
</evidence>
<dbReference type="GO" id="GO:0071949">
    <property type="term" value="F:FAD binding"/>
    <property type="evidence" value="ECO:0007669"/>
    <property type="project" value="InterPro"/>
</dbReference>
<evidence type="ECO:0000259" key="5">
    <source>
        <dbReference type="PROSITE" id="PS51387"/>
    </source>
</evidence>
<evidence type="ECO:0000256" key="4">
    <source>
        <dbReference type="SAM" id="SignalP"/>
    </source>
</evidence>
<evidence type="ECO:0000313" key="7">
    <source>
        <dbReference type="Proteomes" id="UP000327118"/>
    </source>
</evidence>
<dbReference type="Gene3D" id="3.30.465.10">
    <property type="match status" value="2"/>
</dbReference>
<sequence>MLGQTALLTGLLAASMASASDCRCFPGDPCWPSQEDWATHRAAGDDMPRSRVQRNDMPEAPRAMDPSGAPVSLSPMNGRARVPNRAAMTPRRRSWPPGSPTAPAIPSTRNPRPAPWGNYVVYAVDVARPEHVSRTLRFAHDRNIRLSTGAGALAIWTHNLKHIEIQNYRDRHYHGKAIKMGTGVQGVEAYAAADAAGLQVVGGECPSVGIAGRYRQGGGHSALSSRYGLGADQTLAWEVIDGRGNFITATRDNQFSHLYWALSGGGGGTYAIVWSLTSKAHPGSPVSGLNLSYTSHGIARDTFYETLSLWQSVLPAVVDAGAVAVWAFTNTSFTLSPLTGPDIPVADLTALVKPFTDGLSQRGIRYASYAEQFDGYLAQFHRMQAPIKVGVSQYGGWLIPRVVVAANNDGLTATYRRIVEDGATVVGVGVNVSRVGEVDNAVLPAWRQALIHNVVATSWEWDSTARMLAAQRTMTDDYISALRQLAPDSGAYMNEADFRQPDYQRYFFGDHYAALRQIKAKYDPGDVFYAATAVGSDEWTVQGDGRLCRV</sequence>
<name>A0A5N6YU64_9EURO</name>
<dbReference type="PANTHER" id="PTHR13878">
    <property type="entry name" value="GULONOLACTONE OXIDASE"/>
    <property type="match status" value="1"/>
</dbReference>
<comment type="similarity">
    <text evidence="1">Belongs to the oxygen-dependent FAD-linked oxidoreductase family.</text>
</comment>
<dbReference type="PROSITE" id="PS51387">
    <property type="entry name" value="FAD_PCMH"/>
    <property type="match status" value="1"/>
</dbReference>
<organism evidence="6 7">
    <name type="scientific">Aspergillus coremiiformis</name>
    <dbReference type="NCBI Taxonomy" id="138285"/>
    <lineage>
        <taxon>Eukaryota</taxon>
        <taxon>Fungi</taxon>
        <taxon>Dikarya</taxon>
        <taxon>Ascomycota</taxon>
        <taxon>Pezizomycotina</taxon>
        <taxon>Eurotiomycetes</taxon>
        <taxon>Eurotiomycetidae</taxon>
        <taxon>Eurotiales</taxon>
        <taxon>Aspergillaceae</taxon>
        <taxon>Aspergillus</taxon>
        <taxon>Aspergillus subgen. Circumdati</taxon>
    </lineage>
</organism>
<dbReference type="AlphaFoldDB" id="A0A5N6YU64"/>
<evidence type="ECO:0000256" key="1">
    <source>
        <dbReference type="ARBA" id="ARBA00005466"/>
    </source>
</evidence>
<dbReference type="Pfam" id="PF08031">
    <property type="entry name" value="BBE"/>
    <property type="match status" value="1"/>
</dbReference>
<feature type="compositionally biased region" description="Basic and acidic residues" evidence="3">
    <location>
        <begin position="41"/>
        <end position="59"/>
    </location>
</feature>
<dbReference type="PANTHER" id="PTHR13878:SF91">
    <property type="entry name" value="FAD BINDING DOMAIN PROTEIN (AFU_ORTHOLOGUE AFUA_6G12070)-RELATED"/>
    <property type="match status" value="1"/>
</dbReference>
<dbReference type="GO" id="GO:0016491">
    <property type="term" value="F:oxidoreductase activity"/>
    <property type="evidence" value="ECO:0007669"/>
    <property type="project" value="UniProtKB-KW"/>
</dbReference>
<proteinExistence type="inferred from homology"/>
<dbReference type="InterPro" id="IPR016166">
    <property type="entry name" value="FAD-bd_PCMH"/>
</dbReference>
<dbReference type="SUPFAM" id="SSF56176">
    <property type="entry name" value="FAD-binding/transporter-associated domain-like"/>
    <property type="match status" value="1"/>
</dbReference>
<dbReference type="EMBL" id="ML739655">
    <property type="protein sequence ID" value="KAE8348186.1"/>
    <property type="molecule type" value="Genomic_DNA"/>
</dbReference>
<dbReference type="Proteomes" id="UP000327118">
    <property type="component" value="Unassembled WGS sequence"/>
</dbReference>
<dbReference type="InterPro" id="IPR036318">
    <property type="entry name" value="FAD-bd_PCMH-like_sf"/>
</dbReference>